<dbReference type="KEGG" id="scor:J3U87_22545"/>
<reference evidence="12" key="1">
    <citation type="submission" date="2021-03" db="EMBL/GenBank/DDBJ databases">
        <title>Acanthopleuribacteraceae sp. M133.</title>
        <authorList>
            <person name="Wang G."/>
        </authorList>
    </citation>
    <scope>NUCLEOTIDE SEQUENCE</scope>
    <source>
        <strain evidence="12">M133</strain>
    </source>
</reference>
<dbReference type="EMBL" id="CP071793">
    <property type="protein sequence ID" value="QTD48369.1"/>
    <property type="molecule type" value="Genomic_DNA"/>
</dbReference>
<feature type="domain" description="Peptidase M28" evidence="11">
    <location>
        <begin position="95"/>
        <end position="283"/>
    </location>
</feature>
<keyword evidence="6 9" id="KW-1133">Transmembrane helix</keyword>
<feature type="transmembrane region" description="Helical" evidence="9">
    <location>
        <begin position="318"/>
        <end position="337"/>
    </location>
</feature>
<dbReference type="SUPFAM" id="SSF53187">
    <property type="entry name" value="Zn-dependent exopeptidases"/>
    <property type="match status" value="1"/>
</dbReference>
<evidence type="ECO:0000259" key="11">
    <source>
        <dbReference type="Pfam" id="PF04389"/>
    </source>
</evidence>
<evidence type="ECO:0000256" key="4">
    <source>
        <dbReference type="ARBA" id="ARBA00017435"/>
    </source>
</evidence>
<evidence type="ECO:0000256" key="6">
    <source>
        <dbReference type="ARBA" id="ARBA00022989"/>
    </source>
</evidence>
<evidence type="ECO:0000256" key="3">
    <source>
        <dbReference type="ARBA" id="ARBA00010918"/>
    </source>
</evidence>
<dbReference type="Proteomes" id="UP000663929">
    <property type="component" value="Chromosome"/>
</dbReference>
<feature type="chain" id="PRO_5035317319" description="Vacuolar membrane protease" evidence="10">
    <location>
        <begin position="27"/>
        <end position="741"/>
    </location>
</feature>
<comment type="function">
    <text evidence="1">May be involved in vacuolar sorting and osmoregulation.</text>
</comment>
<keyword evidence="9" id="KW-0472">Membrane</keyword>
<organism evidence="12 13">
    <name type="scientific">Sulfidibacter corallicola</name>
    <dbReference type="NCBI Taxonomy" id="2818388"/>
    <lineage>
        <taxon>Bacteria</taxon>
        <taxon>Pseudomonadati</taxon>
        <taxon>Acidobacteriota</taxon>
        <taxon>Holophagae</taxon>
        <taxon>Acanthopleuribacterales</taxon>
        <taxon>Acanthopleuribacteraceae</taxon>
        <taxon>Sulfidibacter</taxon>
    </lineage>
</organism>
<feature type="transmembrane region" description="Helical" evidence="9">
    <location>
        <begin position="445"/>
        <end position="462"/>
    </location>
</feature>
<evidence type="ECO:0000256" key="2">
    <source>
        <dbReference type="ARBA" id="ARBA00004128"/>
    </source>
</evidence>
<feature type="transmembrane region" description="Helical" evidence="9">
    <location>
        <begin position="533"/>
        <end position="552"/>
    </location>
</feature>
<comment type="subcellular location">
    <subcellularLocation>
        <location evidence="2">Vacuole membrane</location>
        <topology evidence="2">Multi-pass membrane protein</topology>
    </subcellularLocation>
</comment>
<evidence type="ECO:0000256" key="8">
    <source>
        <dbReference type="ARBA" id="ARBA00031512"/>
    </source>
</evidence>
<keyword evidence="13" id="KW-1185">Reference proteome</keyword>
<evidence type="ECO:0000256" key="9">
    <source>
        <dbReference type="SAM" id="Phobius"/>
    </source>
</evidence>
<dbReference type="GO" id="GO:0005774">
    <property type="term" value="C:vacuolar membrane"/>
    <property type="evidence" value="ECO:0007669"/>
    <property type="project" value="UniProtKB-SubCell"/>
</dbReference>
<dbReference type="Pfam" id="PF04389">
    <property type="entry name" value="Peptidase_M28"/>
    <property type="match status" value="1"/>
</dbReference>
<feature type="transmembrane region" description="Helical" evidence="9">
    <location>
        <begin position="349"/>
        <end position="371"/>
    </location>
</feature>
<dbReference type="InterPro" id="IPR007484">
    <property type="entry name" value="Peptidase_M28"/>
</dbReference>
<evidence type="ECO:0000256" key="1">
    <source>
        <dbReference type="ARBA" id="ARBA00003273"/>
    </source>
</evidence>
<keyword evidence="10" id="KW-0732">Signal</keyword>
<proteinExistence type="inferred from homology"/>
<dbReference type="AlphaFoldDB" id="A0A8A4TE43"/>
<dbReference type="PANTHER" id="PTHR12147:SF58">
    <property type="entry name" value="VACUOLAR MEMBRANE PROTEASE"/>
    <property type="match status" value="1"/>
</dbReference>
<dbReference type="InterPro" id="IPR045175">
    <property type="entry name" value="M28_fam"/>
</dbReference>
<comment type="similarity">
    <text evidence="3">Belongs to the peptidase M28 family.</text>
</comment>
<dbReference type="PANTHER" id="PTHR12147">
    <property type="entry name" value="METALLOPEPTIDASE M28 FAMILY MEMBER"/>
    <property type="match status" value="1"/>
</dbReference>
<dbReference type="Gene3D" id="3.40.630.10">
    <property type="entry name" value="Zn peptidases"/>
    <property type="match status" value="1"/>
</dbReference>
<evidence type="ECO:0000256" key="7">
    <source>
        <dbReference type="ARBA" id="ARBA00023180"/>
    </source>
</evidence>
<dbReference type="RefSeq" id="WP_237378023.1">
    <property type="nucleotide sequence ID" value="NZ_CP071793.1"/>
</dbReference>
<protein>
    <recommendedName>
        <fullName evidence="4">Vacuolar membrane protease</fullName>
    </recommendedName>
    <alternativeName>
        <fullName evidence="8">FXNA-related family protease 1</fullName>
    </alternativeName>
</protein>
<sequence length="741" mass="80308">MKILKFRKYALSFVLVYLTSILSLTAADADFSRERAMAHLQHIAAEPHPVGSEAHDRVRGYLEQQLTAMQVPYEVQRTFMSRSVGESVLGAWVQNVAVRLPGTEGAHTILFSAHYDSVANSPGAGDNGAAVAALLETVHLVSRETRRNHLIFLFADAEELQLLGSKAFVERHPWAKDVDLFVNFEGRGNAGSVYAFETTAANKNLVAQLNEAAPWLDGTSLAGDIYRIMPNTTDFREFVKLPGVQGIGFAHIDGPSHYHSSSDRIDALDPAVLDQHGRNAVALARYFAHHAPAAPDGTNAVFFHLPWGMFSYPAGMNLPLLILAGLLSLAALVLALAKGQAPKGGFAAALAVWPLVLLAGPLLGAVLWQIISAFQSRAGLTLTGHPYHSGVFFVGFLLVALAIGIMLLRRLVRKWNALTLTVAVLPWWLALAAACMVMAPGSMYLFVVPLLFFAPALLVCILRGKGLDGPASVMLLAGALPMLLLQLPVDYAIYLALPVLYSGVVALLVSLGLSLLLPILAAHLPDRFRVPPVALLLGLTCLGVGFSLNLSVSAQQPKFASLSYGLDLDSGEAYWFSSDPRPNGWTRAYLAEGERRPSQFIPGIGYPFLHAKADNMALTPPTVEVLEDRIEGTRRHLRLVVTSQRDARNMMVEFDGASRITGLELGEERWGRISAPLRLYGVPEAGLEFALTLPATKKASFRVIELKRGLPEGIARPEGTAPSLFFAFFQDATFSSRSFVL</sequence>
<feature type="transmembrane region" description="Helical" evidence="9">
    <location>
        <begin position="391"/>
        <end position="408"/>
    </location>
</feature>
<name>A0A8A4TE43_SULCO</name>
<dbReference type="GO" id="GO:0008235">
    <property type="term" value="F:metalloexopeptidase activity"/>
    <property type="evidence" value="ECO:0007669"/>
    <property type="project" value="InterPro"/>
</dbReference>
<keyword evidence="7" id="KW-0325">Glycoprotein</keyword>
<evidence type="ECO:0000256" key="10">
    <source>
        <dbReference type="SAM" id="SignalP"/>
    </source>
</evidence>
<evidence type="ECO:0000256" key="5">
    <source>
        <dbReference type="ARBA" id="ARBA00022554"/>
    </source>
</evidence>
<keyword evidence="5" id="KW-0926">Vacuole</keyword>
<feature type="transmembrane region" description="Helical" evidence="9">
    <location>
        <begin position="415"/>
        <end position="439"/>
    </location>
</feature>
<feature type="transmembrane region" description="Helical" evidence="9">
    <location>
        <begin position="474"/>
        <end position="494"/>
    </location>
</feature>
<feature type="transmembrane region" description="Helical" evidence="9">
    <location>
        <begin position="500"/>
        <end position="521"/>
    </location>
</feature>
<keyword evidence="9" id="KW-0812">Transmembrane</keyword>
<evidence type="ECO:0000313" key="13">
    <source>
        <dbReference type="Proteomes" id="UP000663929"/>
    </source>
</evidence>
<gene>
    <name evidence="12" type="ORF">J3U87_22545</name>
</gene>
<dbReference type="GO" id="GO:0006508">
    <property type="term" value="P:proteolysis"/>
    <property type="evidence" value="ECO:0007669"/>
    <property type="project" value="InterPro"/>
</dbReference>
<evidence type="ECO:0000313" key="12">
    <source>
        <dbReference type="EMBL" id="QTD48369.1"/>
    </source>
</evidence>
<feature type="signal peptide" evidence="10">
    <location>
        <begin position="1"/>
        <end position="26"/>
    </location>
</feature>
<accession>A0A8A4TE43</accession>